<feature type="region of interest" description="Disordered" evidence="1">
    <location>
        <begin position="636"/>
        <end position="721"/>
    </location>
</feature>
<feature type="compositionally biased region" description="Low complexity" evidence="1">
    <location>
        <begin position="705"/>
        <end position="720"/>
    </location>
</feature>
<feature type="region of interest" description="Disordered" evidence="1">
    <location>
        <begin position="85"/>
        <end position="218"/>
    </location>
</feature>
<dbReference type="PANTHER" id="PTHR15294">
    <property type="entry name" value="RETINOVIN-RELATED"/>
    <property type="match status" value="1"/>
</dbReference>
<dbReference type="Pfam" id="PF15499">
    <property type="entry name" value="Peptidase_C98"/>
    <property type="match status" value="1"/>
</dbReference>
<feature type="compositionally biased region" description="Low complexity" evidence="1">
    <location>
        <begin position="872"/>
        <end position="886"/>
    </location>
</feature>
<dbReference type="Proteomes" id="UP000694863">
    <property type="component" value="Unplaced"/>
</dbReference>
<organism evidence="3 4">
    <name type="scientific">Echinops telfairi</name>
    <name type="common">Lesser hedgehog tenrec</name>
    <dbReference type="NCBI Taxonomy" id="9371"/>
    <lineage>
        <taxon>Eukaryota</taxon>
        <taxon>Metazoa</taxon>
        <taxon>Chordata</taxon>
        <taxon>Craniata</taxon>
        <taxon>Vertebrata</taxon>
        <taxon>Euteleostomi</taxon>
        <taxon>Mammalia</taxon>
        <taxon>Eutheria</taxon>
        <taxon>Afrotheria</taxon>
        <taxon>Tenrecidae</taxon>
        <taxon>Tenrecinae</taxon>
        <taxon>Echinops</taxon>
    </lineage>
</organism>
<feature type="compositionally biased region" description="Polar residues" evidence="1">
    <location>
        <begin position="505"/>
        <end position="516"/>
    </location>
</feature>
<dbReference type="InterPro" id="IPR029388">
    <property type="entry name" value="DUF4650"/>
</dbReference>
<evidence type="ECO:0000313" key="4">
    <source>
        <dbReference type="RefSeq" id="XP_004714894.3"/>
    </source>
</evidence>
<keyword evidence="3" id="KW-1185">Reference proteome</keyword>
<feature type="domain" description="USP" evidence="2">
    <location>
        <begin position="225"/>
        <end position="500"/>
    </location>
</feature>
<dbReference type="PROSITE" id="PS50235">
    <property type="entry name" value="USP_3"/>
    <property type="match status" value="1"/>
</dbReference>
<evidence type="ECO:0000259" key="2">
    <source>
        <dbReference type="PROSITE" id="PS50235"/>
    </source>
</evidence>
<evidence type="ECO:0000256" key="1">
    <source>
        <dbReference type="SAM" id="MobiDB-lite"/>
    </source>
</evidence>
<feature type="compositionally biased region" description="Basic residues" evidence="1">
    <location>
        <begin position="787"/>
        <end position="796"/>
    </location>
</feature>
<dbReference type="InterPro" id="IPR028890">
    <property type="entry name" value="Peptidase_C98"/>
</dbReference>
<feature type="region of interest" description="Disordered" evidence="1">
    <location>
        <begin position="498"/>
        <end position="568"/>
    </location>
</feature>
<accession>A0ABM0J4X3</accession>
<dbReference type="InterPro" id="IPR028889">
    <property type="entry name" value="USP"/>
</dbReference>
<feature type="region of interest" description="Disordered" evidence="1">
    <location>
        <begin position="774"/>
        <end position="846"/>
    </location>
</feature>
<dbReference type="GeneID" id="101647272"/>
<reference evidence="4" key="1">
    <citation type="submission" date="2025-08" db="UniProtKB">
        <authorList>
            <consortium name="RefSeq"/>
        </authorList>
    </citation>
    <scope>IDENTIFICATION</scope>
</reference>
<name>A0ABM0J4X3_ECHTE</name>
<evidence type="ECO:0000313" key="3">
    <source>
        <dbReference type="Proteomes" id="UP000694863"/>
    </source>
</evidence>
<sequence>MASLKIGNGLPVIGQGPGRGVSSPPMVGYLGKTHDSTRTTVGEYCPACREKGKFKVLKTYRISFQESIFLCEDLQCIYPLGTTPLSRARGSDWEDQPSADKPRKRRHSAAGCPGSPLGTEPKRPRSQDATDGRARTLSSSRDGEADDGVARRSPAPLEHDSHSPSRPVGSSEEQGLLETDTVDLPPEDHPPTVDVSRTQGAEGCTSEPEVPLAPGGPPSRRAGLVQWKNAYALCWLDCILSALVHLRGLAPVLAGQGCSRESLFWQLFTKYSEADELLRTTQPHLEGRKGGNGETLPAEVSAKIEACLNAARDAIFTRLQPQLRCTLGDMDSPVFALPLLLKLEPPVESLFACSFSWDFACAQCGHTYRHRCMKTLVTFTRVVPEWHPLNAAHFGPCNNCSDKSQIRRMTLEKLSPVFMVHFVEGLPHGDLQQYAFHFAGTLYRATSVIQYRANSHFITWILDADGSWLECDDLKGPCSERRERFEVPASEIHIVIWEREPSPTPANATASLPLTETNDRDTLGSQNQTLSPVGPVGSPIAAPGSPVTQPALGSGGAPKDPALSGPQGLAGSHILALTLDELEAGSECFPLENKPEGEDQPALAARLSPSLSLDSLLDSLVAAPCAEKPVQAQTLDVRLPSPGPGASLPPGPPGTQDAFPAAPGHTGPAAAPQQGEGPGESQAGAQLAHRSPPGAEALKPEPHVPSQASGAGPGSARPGAKQPVYEVQKKPFVGSWVQGLLSRGVSFMPPCVSAQARTALTGLQPSVKGARNFGGFKTKAGSQKASRASKKAHKWASKPPELPSQPASGGTASLPCPIGTADLGPQRMGGSASPGKDRGFSAAALGETREGQIHQLRLKLLKKLRAKKKKLAALTSSPASSSSSPPSGMPPRDPLENTSHCGSPSDCDSIEQLLNELQYQIDIADSSAGGPPLPSASPLSGQTQEEILAELLCPAVVASPALPEPGEVDFQYLEMGDNHVPVPVPAPSELGLSPQNSHPRGDHNYCSPTKKDLDGGQASPWASHTCAQALDLDSPVKTDIFDEFFSTSALNALTGDPLDLPHFDEDLFESC</sequence>
<feature type="region of interest" description="Disordered" evidence="1">
    <location>
        <begin position="871"/>
        <end position="906"/>
    </location>
</feature>
<feature type="compositionally biased region" description="Low complexity" evidence="1">
    <location>
        <begin position="658"/>
        <end position="672"/>
    </location>
</feature>
<proteinExistence type="predicted"/>
<dbReference type="RefSeq" id="XP_004714894.3">
    <property type="nucleotide sequence ID" value="XM_004714837.4"/>
</dbReference>
<feature type="compositionally biased region" description="Pro residues" evidence="1">
    <location>
        <begin position="641"/>
        <end position="653"/>
    </location>
</feature>
<gene>
    <name evidence="4" type="primary">USPL1</name>
</gene>
<dbReference type="InterPro" id="IPR033505">
    <property type="entry name" value="USPL1"/>
</dbReference>
<feature type="compositionally biased region" description="Basic and acidic residues" evidence="1">
    <location>
        <begin position="120"/>
        <end position="134"/>
    </location>
</feature>
<dbReference type="PANTHER" id="PTHR15294:SF3">
    <property type="entry name" value="SUMO-SPECIFIC ISOPEPTIDASE USPL1"/>
    <property type="match status" value="1"/>
</dbReference>
<protein>
    <submittedName>
        <fullName evidence="4">SUMO-specific isopeptidase USPL1</fullName>
    </submittedName>
</protein>
<dbReference type="Pfam" id="PF15509">
    <property type="entry name" value="DUF4650"/>
    <property type="match status" value="1"/>
</dbReference>